<feature type="compositionally biased region" description="Polar residues" evidence="1">
    <location>
        <begin position="18"/>
        <end position="27"/>
    </location>
</feature>
<dbReference type="Proteomes" id="UP000000702">
    <property type="component" value="Unassembled WGS sequence"/>
</dbReference>
<accession>F9WG81</accession>
<organism evidence="2 3">
    <name type="scientific">Trypanosoma congolense (strain IL3000)</name>
    <dbReference type="NCBI Taxonomy" id="1068625"/>
    <lineage>
        <taxon>Eukaryota</taxon>
        <taxon>Discoba</taxon>
        <taxon>Euglenozoa</taxon>
        <taxon>Kinetoplastea</taxon>
        <taxon>Metakinetoplastina</taxon>
        <taxon>Trypanosomatida</taxon>
        <taxon>Trypanosomatidae</taxon>
        <taxon>Trypanosoma</taxon>
        <taxon>Nannomonas</taxon>
    </lineage>
</organism>
<feature type="compositionally biased region" description="Basic and acidic residues" evidence="1">
    <location>
        <begin position="70"/>
        <end position="86"/>
    </location>
</feature>
<protein>
    <submittedName>
        <fullName evidence="2">Uncharacterized protein</fullName>
    </submittedName>
</protein>
<proteinExistence type="predicted"/>
<evidence type="ECO:0000313" key="3">
    <source>
        <dbReference type="Proteomes" id="UP000000702"/>
    </source>
</evidence>
<sequence length="109" mass="12374">MDSLECNPRALRCRHHNPQSVRSSQLSAPVYRRPFRNRSRMEPAEFCQKGNKAAAQRFGPFSHEFQQSPNEKRKESDGSAEGRDAYSNEATAPTVVLKPTRHTHAHNVS</sequence>
<feature type="compositionally biased region" description="Basic residues" evidence="1">
    <location>
        <begin position="99"/>
        <end position="109"/>
    </location>
</feature>
<reference evidence="2 3" key="2">
    <citation type="journal article" date="2012" name="Proc. Natl. Acad. Sci. U.S.A.">
        <title>Antigenic diversity is generated by distinct evolutionary mechanisms in African trypanosome species.</title>
        <authorList>
            <person name="Jackson A.P."/>
            <person name="Berry A."/>
            <person name="Aslett M."/>
            <person name="Allison H.C."/>
            <person name="Burton P."/>
            <person name="Vavrova-Anderson J."/>
            <person name="Brown R."/>
            <person name="Browne H."/>
            <person name="Corton N."/>
            <person name="Hauser H."/>
            <person name="Gamble J."/>
            <person name="Gilderthorp R."/>
            <person name="Marcello L."/>
            <person name="McQuillan J."/>
            <person name="Otto T.D."/>
            <person name="Quail M.A."/>
            <person name="Sanders M.J."/>
            <person name="van Tonder A."/>
            <person name="Ginger M.L."/>
            <person name="Field M.C."/>
            <person name="Barry J.D."/>
            <person name="Hertz-Fowler C."/>
            <person name="Berriman M."/>
        </authorList>
    </citation>
    <scope>NUCLEOTIDE SEQUENCE [LARGE SCALE GENOMIC DNA]</scope>
    <source>
        <strain evidence="2 3">IL3000</strain>
    </source>
</reference>
<gene>
    <name evidence="2" type="ORF">TCIL3000_0_12540</name>
</gene>
<reference evidence="3" key="1">
    <citation type="submission" date="2011-07" db="EMBL/GenBank/DDBJ databases">
        <title>Divergent evolution of antigenic variation in African trypanosomes.</title>
        <authorList>
            <person name="Jackson A.P."/>
            <person name="Berry A."/>
            <person name="Allison H.C."/>
            <person name="Burton P."/>
            <person name="Anderson J."/>
            <person name="Aslett M."/>
            <person name="Brown R."/>
            <person name="Corton N."/>
            <person name="Harris D."/>
            <person name="Hauser H."/>
            <person name="Gamble J."/>
            <person name="Gilderthorp R."/>
            <person name="McQuillan J."/>
            <person name="Quail M.A."/>
            <person name="Sanders M."/>
            <person name="Van Tonder A."/>
            <person name="Ginger M.L."/>
            <person name="Donelson J.E."/>
            <person name="Field M.C."/>
            <person name="Barry J.D."/>
            <person name="Berriman M."/>
            <person name="Hertz-Fowler C."/>
        </authorList>
    </citation>
    <scope>NUCLEOTIDE SEQUENCE [LARGE SCALE GENOMIC DNA]</scope>
    <source>
        <strain evidence="3">IL3000</strain>
    </source>
</reference>
<evidence type="ECO:0000256" key="1">
    <source>
        <dbReference type="SAM" id="MobiDB-lite"/>
    </source>
</evidence>
<evidence type="ECO:0000313" key="2">
    <source>
        <dbReference type="EMBL" id="CCD16315.1"/>
    </source>
</evidence>
<feature type="region of interest" description="Disordered" evidence="1">
    <location>
        <begin position="1"/>
        <end position="109"/>
    </location>
</feature>
<dbReference type="EMBL" id="CAEQ01002242">
    <property type="protein sequence ID" value="CCD16315.1"/>
    <property type="molecule type" value="Genomic_DNA"/>
</dbReference>
<keyword evidence="3" id="KW-1185">Reference proteome</keyword>
<dbReference type="AlphaFoldDB" id="F9WG81"/>
<name>F9WG81_TRYCI</name>
<comment type="caution">
    <text evidence="2">The sequence shown here is derived from an EMBL/GenBank/DDBJ whole genome shotgun (WGS) entry which is preliminary data.</text>
</comment>